<reference evidence="2" key="1">
    <citation type="journal article" date="2020" name="mSystems">
        <title>Genome- and Community-Level Interaction Insights into Carbon Utilization and Element Cycling Functions of Hydrothermarchaeota in Hydrothermal Sediment.</title>
        <authorList>
            <person name="Zhou Z."/>
            <person name="Liu Y."/>
            <person name="Xu W."/>
            <person name="Pan J."/>
            <person name="Luo Z.H."/>
            <person name="Li M."/>
        </authorList>
    </citation>
    <scope>NUCLEOTIDE SEQUENCE [LARGE SCALE GENOMIC DNA]</scope>
    <source>
        <strain evidence="2">SpSt-339</strain>
    </source>
</reference>
<dbReference type="InterPro" id="IPR035959">
    <property type="entry name" value="RutC-like_sf"/>
</dbReference>
<dbReference type="PANTHER" id="PTHR11803">
    <property type="entry name" value="2-IMINOBUTANOATE/2-IMINOPROPANOATE DEAMINASE RIDA"/>
    <property type="match status" value="1"/>
</dbReference>
<evidence type="ECO:0000313" key="2">
    <source>
        <dbReference type="EMBL" id="HEN16238.1"/>
    </source>
</evidence>
<dbReference type="InterPro" id="IPR006175">
    <property type="entry name" value="YjgF/YER057c/UK114"/>
</dbReference>
<name>A0A7C2K1N2_9PLAN</name>
<dbReference type="AlphaFoldDB" id="A0A7C2K1N2"/>
<dbReference type="Pfam" id="PF01042">
    <property type="entry name" value="Ribonuc_L-PSP"/>
    <property type="match status" value="3"/>
</dbReference>
<comment type="similarity">
    <text evidence="1">Belongs to the RutC family.</text>
</comment>
<dbReference type="Gene3D" id="3.30.1330.40">
    <property type="entry name" value="RutC-like"/>
    <property type="match status" value="3"/>
</dbReference>
<dbReference type="GO" id="GO:0005829">
    <property type="term" value="C:cytosol"/>
    <property type="evidence" value="ECO:0007669"/>
    <property type="project" value="TreeGrafter"/>
</dbReference>
<gene>
    <name evidence="2" type="ORF">ENQ76_12315</name>
</gene>
<accession>A0A7C2K1N2</accession>
<dbReference type="CDD" id="cd00448">
    <property type="entry name" value="YjgF_YER057c_UK114_family"/>
    <property type="match status" value="2"/>
</dbReference>
<sequence>MTHLAVMLSVAIVAAPPRCLEPSPARGQSAAVLVDRGPLVHTGQVFPAGPAFAPTPPAEQVTQAFSRLGDVLLDADARLSEAVKINVYVRHPSVMPLVEKELSRRFPGDHRPAVSYVQTALPDEAVVVAVDAVAPAAASDQATVKRARLPASDRPAPAAVLPSGSVSYISGQAEKGDGTLADATKQTMASLFRTLEFLGSAPADVVHMKAFLTPMSDSATAVKEMAAAFGEAVCPPVSLVEWVSSTPIEIELVVAARRPEGDVPPLEYLTPPGMTASPVYARVVRIHASRSLYVSGLYGATDAPHSAAEVRDLFATLTRVLQQGGSDLKHLAKATYYVSDPEPSRLLNTLRPEYYDPLRPPAASKAQVIGTGQPSRSITLDMIAVPREE</sequence>
<dbReference type="PANTHER" id="PTHR11803:SF58">
    <property type="entry name" value="PROTEIN HMF1-RELATED"/>
    <property type="match status" value="1"/>
</dbReference>
<comment type="caution">
    <text evidence="2">The sequence shown here is derived from an EMBL/GenBank/DDBJ whole genome shotgun (WGS) entry which is preliminary data.</text>
</comment>
<dbReference type="EMBL" id="DSOK01000342">
    <property type="protein sequence ID" value="HEN16238.1"/>
    <property type="molecule type" value="Genomic_DNA"/>
</dbReference>
<evidence type="ECO:0000256" key="1">
    <source>
        <dbReference type="ARBA" id="ARBA00010552"/>
    </source>
</evidence>
<dbReference type="GO" id="GO:0019239">
    <property type="term" value="F:deaminase activity"/>
    <property type="evidence" value="ECO:0007669"/>
    <property type="project" value="TreeGrafter"/>
</dbReference>
<proteinExistence type="inferred from homology"/>
<protein>
    <submittedName>
        <fullName evidence="2">RidA family protein</fullName>
    </submittedName>
</protein>
<organism evidence="2">
    <name type="scientific">Schlesneria paludicola</name>
    <dbReference type="NCBI Taxonomy" id="360056"/>
    <lineage>
        <taxon>Bacteria</taxon>
        <taxon>Pseudomonadati</taxon>
        <taxon>Planctomycetota</taxon>
        <taxon>Planctomycetia</taxon>
        <taxon>Planctomycetales</taxon>
        <taxon>Planctomycetaceae</taxon>
        <taxon>Schlesneria</taxon>
    </lineage>
</organism>
<dbReference type="SUPFAM" id="SSF55298">
    <property type="entry name" value="YjgF-like"/>
    <property type="match status" value="3"/>
</dbReference>